<dbReference type="Proteomes" id="UP000030988">
    <property type="component" value="Unassembled WGS sequence"/>
</dbReference>
<organism evidence="1 2">
    <name type="scientific">Croceibacterium mercuriale</name>
    <dbReference type="NCBI Taxonomy" id="1572751"/>
    <lineage>
        <taxon>Bacteria</taxon>
        <taxon>Pseudomonadati</taxon>
        <taxon>Pseudomonadota</taxon>
        <taxon>Alphaproteobacteria</taxon>
        <taxon>Sphingomonadales</taxon>
        <taxon>Erythrobacteraceae</taxon>
        <taxon>Croceibacterium</taxon>
    </lineage>
</organism>
<reference evidence="1 2" key="1">
    <citation type="submission" date="2014-11" db="EMBL/GenBank/DDBJ databases">
        <title>Draft genome sequence of Kirrobacter mercurialis.</title>
        <authorList>
            <person name="Coil D.A."/>
            <person name="Eisen J.A."/>
        </authorList>
    </citation>
    <scope>NUCLEOTIDE SEQUENCE [LARGE SCALE GENOMIC DNA]</scope>
    <source>
        <strain evidence="1 2">Coronado</strain>
    </source>
</reference>
<dbReference type="Pfam" id="PF06080">
    <property type="entry name" value="DUF938"/>
    <property type="match status" value="1"/>
</dbReference>
<proteinExistence type="predicted"/>
<keyword evidence="2" id="KW-1185">Reference proteome</keyword>
<dbReference type="PANTHER" id="PTHR20974">
    <property type="entry name" value="UPF0585 PROTEIN CG18661"/>
    <property type="match status" value="1"/>
</dbReference>
<dbReference type="AlphaFoldDB" id="A0A0B2C1Q9"/>
<keyword evidence="1" id="KW-0489">Methyltransferase</keyword>
<dbReference type="PANTHER" id="PTHR20974:SF0">
    <property type="entry name" value="UPF0585 PROTEIN CG18661"/>
    <property type="match status" value="1"/>
</dbReference>
<protein>
    <submittedName>
        <fullName evidence="1">SAM-dependent methyltransferase</fullName>
    </submittedName>
</protein>
<dbReference type="InterPro" id="IPR010342">
    <property type="entry name" value="DUF938"/>
</dbReference>
<evidence type="ECO:0000313" key="2">
    <source>
        <dbReference type="Proteomes" id="UP000030988"/>
    </source>
</evidence>
<dbReference type="OrthoDB" id="5525831at2"/>
<dbReference type="SUPFAM" id="SSF53335">
    <property type="entry name" value="S-adenosyl-L-methionine-dependent methyltransferases"/>
    <property type="match status" value="1"/>
</dbReference>
<dbReference type="GO" id="GO:0008168">
    <property type="term" value="F:methyltransferase activity"/>
    <property type="evidence" value="ECO:0007669"/>
    <property type="project" value="UniProtKB-KW"/>
</dbReference>
<dbReference type="EMBL" id="JTDN01000001">
    <property type="protein sequence ID" value="KHL26110.1"/>
    <property type="molecule type" value="Genomic_DNA"/>
</dbReference>
<keyword evidence="1" id="KW-0808">Transferase</keyword>
<gene>
    <name evidence="1" type="ORF">PK98_06200</name>
</gene>
<dbReference type="RefSeq" id="WP_039095079.1">
    <property type="nucleotide sequence ID" value="NZ_JTDN01000001.1"/>
</dbReference>
<name>A0A0B2C1Q9_9SPHN</name>
<dbReference type="STRING" id="1572751.PK98_06200"/>
<accession>A0A0B2C1Q9</accession>
<dbReference type="InterPro" id="IPR029063">
    <property type="entry name" value="SAM-dependent_MTases_sf"/>
</dbReference>
<dbReference type="GO" id="GO:0032259">
    <property type="term" value="P:methylation"/>
    <property type="evidence" value="ECO:0007669"/>
    <property type="project" value="UniProtKB-KW"/>
</dbReference>
<comment type="caution">
    <text evidence="1">The sequence shown here is derived from an EMBL/GenBank/DDBJ whole genome shotgun (WGS) entry which is preliminary data.</text>
</comment>
<sequence>MKGHAPAALRNRDPIAAVLAQELPDAGIVLEVASGTGEHIVHFARLFPHLQWRPSDPAVEARASITAWAAEADLPNLLPPAALDCAAGDWPLAEAAAILCINMVHISPVAAIWGLVAGAARLLPAGAPLLVYGPFVEADVPTAPSNLAFHADLQQRDPRWGLCDLAWLDKVAGTHGLVRTRRVALPANNLLLVYRRG</sequence>
<dbReference type="Gene3D" id="3.40.50.150">
    <property type="entry name" value="Vaccinia Virus protein VP39"/>
    <property type="match status" value="1"/>
</dbReference>
<evidence type="ECO:0000313" key="1">
    <source>
        <dbReference type="EMBL" id="KHL26110.1"/>
    </source>
</evidence>